<dbReference type="AlphaFoldDB" id="S8EBC6"/>
<sequence>MSQPVSSSDFRRVSPHVVKVQPRRISQFKSTREMVVILRDLVLTHKLYFEAGFIHRNISEENTWIMEGESEGEGGQMLVAGALLELDSCHWCRRYTRGADDDAMEVLDVD</sequence>
<gene>
    <name evidence="2" type="ORF">FOMPIDRAFT_93674</name>
</gene>
<evidence type="ECO:0000313" key="3">
    <source>
        <dbReference type="Proteomes" id="UP000015241"/>
    </source>
</evidence>
<evidence type="ECO:0000259" key="1">
    <source>
        <dbReference type="Pfam" id="PF17667"/>
    </source>
</evidence>
<dbReference type="InterPro" id="IPR040976">
    <property type="entry name" value="Pkinase_fungal"/>
</dbReference>
<dbReference type="Proteomes" id="UP000015241">
    <property type="component" value="Unassembled WGS sequence"/>
</dbReference>
<dbReference type="HOGENOM" id="CLU_2171094_0_0_1"/>
<dbReference type="Pfam" id="PF17667">
    <property type="entry name" value="Pkinase_fungal"/>
    <property type="match status" value="1"/>
</dbReference>
<reference evidence="2 3" key="1">
    <citation type="journal article" date="2012" name="Science">
        <title>The Paleozoic origin of enzymatic lignin decomposition reconstructed from 31 fungal genomes.</title>
        <authorList>
            <person name="Floudas D."/>
            <person name="Binder M."/>
            <person name="Riley R."/>
            <person name="Barry K."/>
            <person name="Blanchette R.A."/>
            <person name="Henrissat B."/>
            <person name="Martinez A.T."/>
            <person name="Otillar R."/>
            <person name="Spatafora J.W."/>
            <person name="Yadav J.S."/>
            <person name="Aerts A."/>
            <person name="Benoit I."/>
            <person name="Boyd A."/>
            <person name="Carlson A."/>
            <person name="Copeland A."/>
            <person name="Coutinho P.M."/>
            <person name="de Vries R.P."/>
            <person name="Ferreira P."/>
            <person name="Findley K."/>
            <person name="Foster B."/>
            <person name="Gaskell J."/>
            <person name="Glotzer D."/>
            <person name="Gorecki P."/>
            <person name="Heitman J."/>
            <person name="Hesse C."/>
            <person name="Hori C."/>
            <person name="Igarashi K."/>
            <person name="Jurgens J.A."/>
            <person name="Kallen N."/>
            <person name="Kersten P."/>
            <person name="Kohler A."/>
            <person name="Kuees U."/>
            <person name="Kumar T.K.A."/>
            <person name="Kuo A."/>
            <person name="LaButti K."/>
            <person name="Larrondo L.F."/>
            <person name="Lindquist E."/>
            <person name="Ling A."/>
            <person name="Lombard V."/>
            <person name="Lucas S."/>
            <person name="Lundell T."/>
            <person name="Martin R."/>
            <person name="McLaughlin D.J."/>
            <person name="Morgenstern I."/>
            <person name="Morin E."/>
            <person name="Murat C."/>
            <person name="Nagy L.G."/>
            <person name="Nolan M."/>
            <person name="Ohm R.A."/>
            <person name="Patyshakuliyeva A."/>
            <person name="Rokas A."/>
            <person name="Ruiz-Duenas F.J."/>
            <person name="Sabat G."/>
            <person name="Salamov A."/>
            <person name="Samejima M."/>
            <person name="Schmutz J."/>
            <person name="Slot J.C."/>
            <person name="St John F."/>
            <person name="Stenlid J."/>
            <person name="Sun H."/>
            <person name="Sun S."/>
            <person name="Syed K."/>
            <person name="Tsang A."/>
            <person name="Wiebenga A."/>
            <person name="Young D."/>
            <person name="Pisabarro A."/>
            <person name="Eastwood D.C."/>
            <person name="Martin F."/>
            <person name="Cullen D."/>
            <person name="Grigoriev I.V."/>
            <person name="Hibbett D.S."/>
        </authorList>
    </citation>
    <scope>NUCLEOTIDE SEQUENCE</scope>
    <source>
        <strain evidence="3">FP-58527</strain>
    </source>
</reference>
<keyword evidence="3" id="KW-1185">Reference proteome</keyword>
<organism evidence="2 3">
    <name type="scientific">Fomitopsis schrenkii</name>
    <name type="common">Brown rot fungus</name>
    <dbReference type="NCBI Taxonomy" id="2126942"/>
    <lineage>
        <taxon>Eukaryota</taxon>
        <taxon>Fungi</taxon>
        <taxon>Dikarya</taxon>
        <taxon>Basidiomycota</taxon>
        <taxon>Agaricomycotina</taxon>
        <taxon>Agaricomycetes</taxon>
        <taxon>Polyporales</taxon>
        <taxon>Fomitopsis</taxon>
    </lineage>
</organism>
<name>S8EBC6_FOMSC</name>
<dbReference type="EMBL" id="KE504136">
    <property type="protein sequence ID" value="EPT02217.1"/>
    <property type="molecule type" value="Genomic_DNA"/>
</dbReference>
<evidence type="ECO:0000313" key="2">
    <source>
        <dbReference type="EMBL" id="EPT02217.1"/>
    </source>
</evidence>
<protein>
    <recommendedName>
        <fullName evidence="1">Fungal-type protein kinase domain-containing protein</fullName>
    </recommendedName>
</protein>
<proteinExistence type="predicted"/>
<dbReference type="InParanoid" id="S8EBC6"/>
<dbReference type="OrthoDB" id="2747778at2759"/>
<accession>S8EBC6</accession>
<feature type="domain" description="Fungal-type protein kinase" evidence="1">
    <location>
        <begin position="11"/>
        <end position="79"/>
    </location>
</feature>